<evidence type="ECO:0000313" key="5">
    <source>
        <dbReference type="EMBL" id="KAB5541230.1"/>
    </source>
</evidence>
<feature type="compositionally biased region" description="Pro residues" evidence="3">
    <location>
        <begin position="32"/>
        <end position="59"/>
    </location>
</feature>
<comment type="subcellular location">
    <subcellularLocation>
        <location evidence="2">Cell projection</location>
        <location evidence="2">Rhabdomere membrane</location>
        <topology evidence="2">Multi-pass membrane protein</topology>
    </subcellularLocation>
</comment>
<dbReference type="PANTHER" id="PTHR31248:SF28">
    <property type="entry name" value="PROTEIN CYSTEINE-RICH TRANSMEMBRANE MODULE 10"/>
    <property type="match status" value="1"/>
</dbReference>
<accession>A0A5N5LF05</accession>
<keyword evidence="4" id="KW-1133">Transmembrane helix</keyword>
<dbReference type="EMBL" id="VDCV01000009">
    <property type="protein sequence ID" value="KAB5541230.1"/>
    <property type="molecule type" value="Genomic_DNA"/>
</dbReference>
<evidence type="ECO:0000256" key="4">
    <source>
        <dbReference type="SAM" id="Phobius"/>
    </source>
</evidence>
<proteinExistence type="predicted"/>
<keyword evidence="4" id="KW-0812">Transmembrane</keyword>
<comment type="caution">
    <text evidence="5">The sequence shown here is derived from an EMBL/GenBank/DDBJ whole genome shotgun (WGS) entry which is preliminary data.</text>
</comment>
<dbReference type="InterPro" id="IPR006031">
    <property type="entry name" value="XYPPX"/>
</dbReference>
<dbReference type="Proteomes" id="UP000326939">
    <property type="component" value="Chromosome 9"/>
</dbReference>
<dbReference type="SUPFAM" id="SSF81995">
    <property type="entry name" value="beta-sandwich domain of Sec23/24"/>
    <property type="match status" value="1"/>
</dbReference>
<evidence type="ECO:0000256" key="2">
    <source>
        <dbReference type="ARBA" id="ARBA00043946"/>
    </source>
</evidence>
<organism evidence="5 6">
    <name type="scientific">Salix brachista</name>
    <dbReference type="NCBI Taxonomy" id="2182728"/>
    <lineage>
        <taxon>Eukaryota</taxon>
        <taxon>Viridiplantae</taxon>
        <taxon>Streptophyta</taxon>
        <taxon>Embryophyta</taxon>
        <taxon>Tracheophyta</taxon>
        <taxon>Spermatophyta</taxon>
        <taxon>Magnoliopsida</taxon>
        <taxon>eudicotyledons</taxon>
        <taxon>Gunneridae</taxon>
        <taxon>Pentapetalae</taxon>
        <taxon>rosids</taxon>
        <taxon>fabids</taxon>
        <taxon>Malpighiales</taxon>
        <taxon>Salicaceae</taxon>
        <taxon>Saliceae</taxon>
        <taxon>Salix</taxon>
    </lineage>
</organism>
<feature type="transmembrane region" description="Helical" evidence="4">
    <location>
        <begin position="212"/>
        <end position="231"/>
    </location>
</feature>
<gene>
    <name evidence="5" type="ORF">DKX38_014204</name>
</gene>
<evidence type="ECO:0000256" key="1">
    <source>
        <dbReference type="ARBA" id="ARBA00013487"/>
    </source>
</evidence>
<evidence type="ECO:0000313" key="6">
    <source>
        <dbReference type="Proteomes" id="UP000326939"/>
    </source>
</evidence>
<evidence type="ECO:0000256" key="3">
    <source>
        <dbReference type="SAM" id="MobiDB-lite"/>
    </source>
</evidence>
<keyword evidence="4" id="KW-0472">Membrane</keyword>
<dbReference type="PANTHER" id="PTHR31248">
    <property type="entry name" value="DOMAIN PROTEIN, PUTATIVE (AFU_ORTHOLOGUE AFUA_5G04290)-RELATED"/>
    <property type="match status" value="1"/>
</dbReference>
<feature type="region of interest" description="Disordered" evidence="3">
    <location>
        <begin position="1"/>
        <end position="73"/>
    </location>
</feature>
<dbReference type="AlphaFoldDB" id="A0A5N5LF05"/>
<name>A0A5N5LF05_9ROSI</name>
<dbReference type="Pfam" id="PF02162">
    <property type="entry name" value="XYPPX"/>
    <property type="match status" value="3"/>
</dbReference>
<keyword evidence="6" id="KW-1185">Reference proteome</keyword>
<reference evidence="6" key="1">
    <citation type="journal article" date="2019" name="Gigascience">
        <title>De novo genome assembly of the endangered Acer yangbiense, a plant species with extremely small populations endemic to Yunnan Province, China.</title>
        <authorList>
            <person name="Yang J."/>
            <person name="Wariss H.M."/>
            <person name="Tao L."/>
            <person name="Zhang R."/>
            <person name="Yun Q."/>
            <person name="Hollingsworth P."/>
            <person name="Dao Z."/>
            <person name="Luo G."/>
            <person name="Guo H."/>
            <person name="Ma Y."/>
            <person name="Sun W."/>
        </authorList>
    </citation>
    <scope>NUCLEOTIDE SEQUENCE [LARGE SCALE GENOMIC DNA]</scope>
    <source>
        <strain evidence="6">cv. br00</strain>
    </source>
</reference>
<feature type="compositionally biased region" description="Low complexity" evidence="3">
    <location>
        <begin position="1"/>
        <end position="10"/>
    </location>
</feature>
<dbReference type="PRINTS" id="PR00239">
    <property type="entry name" value="RHODOPSNTAIL"/>
</dbReference>
<feature type="compositionally biased region" description="Pro residues" evidence="3">
    <location>
        <begin position="11"/>
        <end position="23"/>
    </location>
</feature>
<protein>
    <recommendedName>
        <fullName evidence="1">Rhodopsin</fullName>
    </recommendedName>
</protein>
<sequence>MSYYNQQQPPVGVPPPQGYPPEGYPKDAYPPQGYPPQGYPPQGYPPQGYPPQGYPPPYAPQYGQPPNQHQGSSGPGCMEGCCDGVMRAVIVVSTYNLSCATDCVVVVCDSFGCPVLLLSPGCLLLMRGKWWDDSIEREKWEHEGINCQHFSLAHYRGGSHQETLFGNGAAEGRLEWINSFVASFTFLGPTSPFARHLPGRETSATELAGRGFIFSVLSALLCNLVFAPVFFDIKS</sequence>